<keyword evidence="1" id="KW-1185">Reference proteome</keyword>
<evidence type="ECO:0000313" key="1">
    <source>
        <dbReference type="Proteomes" id="UP001652661"/>
    </source>
</evidence>
<name>A0ABM4GB31_DROKI</name>
<evidence type="ECO:0000313" key="2">
    <source>
        <dbReference type="RefSeq" id="XP_070139934.1"/>
    </source>
</evidence>
<sequence length="122" mass="13436">MLITSSVKAAFMNKFVLEDTDFDRVTQKSACTERGSWSRSTTGGLRARFPASSILPESSLLQPFVNWTTLSYAECRHRLGCINPVTRNASLIAPSAKIQCPAKATVKYILPKKPKEQAAMQA</sequence>
<accession>A0ABM4GB31</accession>
<protein>
    <submittedName>
        <fullName evidence="2">Uncharacterized protein</fullName>
    </submittedName>
</protein>
<dbReference type="RefSeq" id="XP_070139934.1">
    <property type="nucleotide sequence ID" value="XM_070283833.1"/>
</dbReference>
<organism evidence="1 2">
    <name type="scientific">Drosophila kikkawai</name>
    <name type="common">Fruit fly</name>
    <dbReference type="NCBI Taxonomy" id="30033"/>
    <lineage>
        <taxon>Eukaryota</taxon>
        <taxon>Metazoa</taxon>
        <taxon>Ecdysozoa</taxon>
        <taxon>Arthropoda</taxon>
        <taxon>Hexapoda</taxon>
        <taxon>Insecta</taxon>
        <taxon>Pterygota</taxon>
        <taxon>Neoptera</taxon>
        <taxon>Endopterygota</taxon>
        <taxon>Diptera</taxon>
        <taxon>Brachycera</taxon>
        <taxon>Muscomorpha</taxon>
        <taxon>Ephydroidea</taxon>
        <taxon>Drosophilidae</taxon>
        <taxon>Drosophila</taxon>
        <taxon>Sophophora</taxon>
    </lineage>
</organism>
<reference evidence="1" key="1">
    <citation type="submission" date="2025-05" db="UniProtKB">
        <authorList>
            <consortium name="RefSeq"/>
        </authorList>
    </citation>
    <scope>NUCLEOTIDE SEQUENCE [LARGE SCALE GENOMIC DNA]</scope>
    <source>
        <strain evidence="1">14028-0561.14</strain>
    </source>
</reference>
<dbReference type="Proteomes" id="UP001652661">
    <property type="component" value="Chromosome 2R"/>
</dbReference>
<proteinExistence type="predicted"/>
<gene>
    <name evidence="2" type="primary">LOC138927978</name>
</gene>
<reference evidence="2" key="2">
    <citation type="submission" date="2025-08" db="UniProtKB">
        <authorList>
            <consortium name="RefSeq"/>
        </authorList>
    </citation>
    <scope>IDENTIFICATION</scope>
    <source>
        <strain evidence="2">14028-0561.14</strain>
        <tissue evidence="2">Whole fly</tissue>
    </source>
</reference>
<dbReference type="GeneID" id="138927978"/>